<accession>A0A318JLV0</accession>
<protein>
    <submittedName>
        <fullName evidence="2">Uncharacterized protein DUF1566</fullName>
    </submittedName>
</protein>
<evidence type="ECO:0000313" key="2">
    <source>
        <dbReference type="EMBL" id="PXX49407.1"/>
    </source>
</evidence>
<name>A0A318JLV0_9NEIS</name>
<dbReference type="EMBL" id="QJKC01000004">
    <property type="protein sequence ID" value="PXX49407.1"/>
    <property type="molecule type" value="Genomic_DNA"/>
</dbReference>
<feature type="domain" description="Lcl C-terminal" evidence="1">
    <location>
        <begin position="81"/>
        <end position="201"/>
    </location>
</feature>
<comment type="caution">
    <text evidence="2">The sequence shown here is derived from an EMBL/GenBank/DDBJ whole genome shotgun (WGS) entry which is preliminary data.</text>
</comment>
<dbReference type="RefSeq" id="WP_059284659.1">
    <property type="nucleotide sequence ID" value="NZ_LNQU01000005.1"/>
</dbReference>
<sequence>MNAPKPAVPAVLETPAIGEAFEGGFFAGRIRIGSNEFALIVSPKAPGETDMAWGPRSKDIKAARSCFDGMANTSAMAEAGSELAKWALALNIGGHADWYIPSRDELEICYRNLKPTGQENYCSFRDGDNASSIPAGFLYTEQSPAQTAVSAFQDENAEAFDCCWYWASTQYSPGTAWSQDFSDGYQDLNHEGIELRARAVRRILIL</sequence>
<dbReference type="Pfam" id="PF07603">
    <property type="entry name" value="Lcl_C"/>
    <property type="match status" value="1"/>
</dbReference>
<organism evidence="2 3">
    <name type="scientific">Aquitalea magnusonii</name>
    <dbReference type="NCBI Taxonomy" id="332411"/>
    <lineage>
        <taxon>Bacteria</taxon>
        <taxon>Pseudomonadati</taxon>
        <taxon>Pseudomonadota</taxon>
        <taxon>Betaproteobacteria</taxon>
        <taxon>Neisseriales</taxon>
        <taxon>Chromobacteriaceae</taxon>
        <taxon>Aquitalea</taxon>
    </lineage>
</organism>
<dbReference type="OrthoDB" id="7349818at2"/>
<reference evidence="2 3" key="1">
    <citation type="submission" date="2018-05" db="EMBL/GenBank/DDBJ databases">
        <title>Genomic Encyclopedia of Type Strains, Phase IV (KMG-IV): sequencing the most valuable type-strain genomes for metagenomic binning, comparative biology and taxonomic classification.</title>
        <authorList>
            <person name="Goeker M."/>
        </authorList>
    </citation>
    <scope>NUCLEOTIDE SEQUENCE [LARGE SCALE GENOMIC DNA]</scope>
    <source>
        <strain evidence="2 3">DSM 25134</strain>
    </source>
</reference>
<gene>
    <name evidence="2" type="ORF">DFR38_10447</name>
</gene>
<keyword evidence="3" id="KW-1185">Reference proteome</keyword>
<dbReference type="InterPro" id="IPR011460">
    <property type="entry name" value="Lcl_C"/>
</dbReference>
<evidence type="ECO:0000313" key="3">
    <source>
        <dbReference type="Proteomes" id="UP000248395"/>
    </source>
</evidence>
<proteinExistence type="predicted"/>
<dbReference type="AlphaFoldDB" id="A0A318JLV0"/>
<dbReference type="Proteomes" id="UP000248395">
    <property type="component" value="Unassembled WGS sequence"/>
</dbReference>
<evidence type="ECO:0000259" key="1">
    <source>
        <dbReference type="Pfam" id="PF07603"/>
    </source>
</evidence>